<evidence type="ECO:0000256" key="4">
    <source>
        <dbReference type="ARBA" id="ARBA00023157"/>
    </source>
</evidence>
<name>W5K0M3_ASTMX</name>
<dbReference type="GO" id="GO:0006508">
    <property type="term" value="P:proteolysis"/>
    <property type="evidence" value="ECO:0007669"/>
    <property type="project" value="UniProtKB-KW"/>
</dbReference>
<dbReference type="InterPro" id="IPR033116">
    <property type="entry name" value="TRYPSIN_SER"/>
</dbReference>
<dbReference type="InterPro" id="IPR018114">
    <property type="entry name" value="TRYPSIN_HIS"/>
</dbReference>
<feature type="domain" description="Peptidase S1" evidence="6">
    <location>
        <begin position="16"/>
        <end position="225"/>
    </location>
</feature>
<evidence type="ECO:0000256" key="3">
    <source>
        <dbReference type="ARBA" id="ARBA00022825"/>
    </source>
</evidence>
<sequence>CCTVYIVPLTFKASRFMVSVQVDGKHKCGGFLIDRSFVLTAAHCYRNECGHWNSFQQNPAQYRYEVKGNHTHKLYKNPETGYDIMILELVKKVHLSNDVMIVPFSEQDGNVEAHRRCQVAGWGKTEHSQKAVSDLMVTDVSVISFNTCKTLWGQVDKILPPGVMCAGGSEDSGVCQGDSGGPLVCDGVAVGIVSFNYDCNCRYPNVPNVYTKIAEYRTWIDGVVDKGV</sequence>
<evidence type="ECO:0000256" key="2">
    <source>
        <dbReference type="ARBA" id="ARBA00022801"/>
    </source>
</evidence>
<keyword evidence="3 5" id="KW-0720">Serine protease</keyword>
<keyword evidence="2 5" id="KW-0378">Hydrolase</keyword>
<proteinExistence type="predicted"/>
<dbReference type="Proteomes" id="UP000018467">
    <property type="component" value="Unassembled WGS sequence"/>
</dbReference>
<keyword evidence="8" id="KW-1185">Reference proteome</keyword>
<dbReference type="InterPro" id="IPR009003">
    <property type="entry name" value="Peptidase_S1_PA"/>
</dbReference>
<dbReference type="SUPFAM" id="SSF50494">
    <property type="entry name" value="Trypsin-like serine proteases"/>
    <property type="match status" value="1"/>
</dbReference>
<dbReference type="InterPro" id="IPR001314">
    <property type="entry name" value="Peptidase_S1A"/>
</dbReference>
<keyword evidence="4" id="KW-1015">Disulfide bond</keyword>
<dbReference type="InterPro" id="IPR001254">
    <property type="entry name" value="Trypsin_dom"/>
</dbReference>
<dbReference type="PANTHER" id="PTHR24271">
    <property type="entry name" value="KALLIKREIN-RELATED"/>
    <property type="match status" value="1"/>
</dbReference>
<organism evidence="7 8">
    <name type="scientific">Astyanax mexicanus</name>
    <name type="common">Blind cave fish</name>
    <name type="synonym">Astyanax fasciatus mexicanus</name>
    <dbReference type="NCBI Taxonomy" id="7994"/>
    <lineage>
        <taxon>Eukaryota</taxon>
        <taxon>Metazoa</taxon>
        <taxon>Chordata</taxon>
        <taxon>Craniata</taxon>
        <taxon>Vertebrata</taxon>
        <taxon>Euteleostomi</taxon>
        <taxon>Actinopterygii</taxon>
        <taxon>Neopterygii</taxon>
        <taxon>Teleostei</taxon>
        <taxon>Ostariophysi</taxon>
        <taxon>Characiformes</taxon>
        <taxon>Characoidei</taxon>
        <taxon>Acestrorhamphidae</taxon>
        <taxon>Acestrorhamphinae</taxon>
        <taxon>Astyanax</taxon>
    </lineage>
</organism>
<evidence type="ECO:0000256" key="1">
    <source>
        <dbReference type="ARBA" id="ARBA00022670"/>
    </source>
</evidence>
<evidence type="ECO:0000313" key="7">
    <source>
        <dbReference type="Ensembl" id="ENSAMXP00000001133.2"/>
    </source>
</evidence>
<dbReference type="CDD" id="cd00190">
    <property type="entry name" value="Tryp_SPc"/>
    <property type="match status" value="1"/>
</dbReference>
<dbReference type="Pfam" id="PF00089">
    <property type="entry name" value="Trypsin"/>
    <property type="match status" value="1"/>
</dbReference>
<dbReference type="eggNOG" id="KOG3627">
    <property type="taxonomic scope" value="Eukaryota"/>
</dbReference>
<evidence type="ECO:0000313" key="8">
    <source>
        <dbReference type="Proteomes" id="UP000018467"/>
    </source>
</evidence>
<reference evidence="7" key="3">
    <citation type="submission" date="2025-08" db="UniProtKB">
        <authorList>
            <consortium name="Ensembl"/>
        </authorList>
    </citation>
    <scope>IDENTIFICATION</scope>
</reference>
<dbReference type="GO" id="GO:0004252">
    <property type="term" value="F:serine-type endopeptidase activity"/>
    <property type="evidence" value="ECO:0007669"/>
    <property type="project" value="InterPro"/>
</dbReference>
<dbReference type="Ensembl" id="ENSAMXT00000001133.2">
    <property type="protein sequence ID" value="ENSAMXP00000001133.2"/>
    <property type="gene ID" value="ENSAMXG00000001110.2"/>
</dbReference>
<protein>
    <submittedName>
        <fullName evidence="7">Serine protease ami-like</fullName>
    </submittedName>
</protein>
<reference evidence="7" key="4">
    <citation type="submission" date="2025-09" db="UniProtKB">
        <authorList>
            <consortium name="Ensembl"/>
        </authorList>
    </citation>
    <scope>IDENTIFICATION</scope>
</reference>
<dbReference type="InParanoid" id="W5K0M3"/>
<dbReference type="GeneTree" id="ENSGT00910000144271"/>
<dbReference type="STRING" id="7994.ENSAMXP00000001133"/>
<dbReference type="PRINTS" id="PR00722">
    <property type="entry name" value="CHYMOTRYPSIN"/>
</dbReference>
<dbReference type="PROSITE" id="PS00135">
    <property type="entry name" value="TRYPSIN_SER"/>
    <property type="match status" value="1"/>
</dbReference>
<dbReference type="FunFam" id="2.40.10.10:FF:000036">
    <property type="entry name" value="Trypsin beta"/>
    <property type="match status" value="1"/>
</dbReference>
<dbReference type="PANTHER" id="PTHR24271:SF87">
    <property type="entry name" value="ARGININE ESTERASE-LIKE-RELATED"/>
    <property type="match status" value="1"/>
</dbReference>
<accession>W5K0M3</accession>
<reference evidence="8" key="2">
    <citation type="journal article" date="2014" name="Nat. Commun.">
        <title>The cavefish genome reveals candidate genes for eye loss.</title>
        <authorList>
            <person name="McGaugh S.E."/>
            <person name="Gross J.B."/>
            <person name="Aken B."/>
            <person name="Blin M."/>
            <person name="Borowsky R."/>
            <person name="Chalopin D."/>
            <person name="Hinaux H."/>
            <person name="Jeffery W.R."/>
            <person name="Keene A."/>
            <person name="Ma L."/>
            <person name="Minx P."/>
            <person name="Murphy D."/>
            <person name="O'Quin K.E."/>
            <person name="Retaux S."/>
            <person name="Rohner N."/>
            <person name="Searle S.M."/>
            <person name="Stahl B.A."/>
            <person name="Tabin C."/>
            <person name="Volff J.N."/>
            <person name="Yoshizawa M."/>
            <person name="Warren W.C."/>
        </authorList>
    </citation>
    <scope>NUCLEOTIDE SEQUENCE [LARGE SCALE GENOMIC DNA]</scope>
    <source>
        <strain evidence="8">female</strain>
    </source>
</reference>
<dbReference type="HOGENOM" id="CLU_006842_13_1_1"/>
<evidence type="ECO:0000256" key="5">
    <source>
        <dbReference type="RuleBase" id="RU363034"/>
    </source>
</evidence>
<dbReference type="SMART" id="SM00020">
    <property type="entry name" value="Tryp_SPc"/>
    <property type="match status" value="1"/>
</dbReference>
<keyword evidence="1 5" id="KW-0645">Protease</keyword>
<dbReference type="PROSITE" id="PS50240">
    <property type="entry name" value="TRYPSIN_DOM"/>
    <property type="match status" value="1"/>
</dbReference>
<dbReference type="AlphaFoldDB" id="W5K0M3"/>
<dbReference type="Bgee" id="ENSAMXG00000001110">
    <property type="expression patterns" value="Expressed in heart"/>
</dbReference>
<dbReference type="Gene3D" id="2.40.10.10">
    <property type="entry name" value="Trypsin-like serine proteases"/>
    <property type="match status" value="2"/>
</dbReference>
<reference evidence="8" key="1">
    <citation type="submission" date="2013-03" db="EMBL/GenBank/DDBJ databases">
        <authorList>
            <person name="Jeffery W."/>
            <person name="Warren W."/>
            <person name="Wilson R.K."/>
        </authorList>
    </citation>
    <scope>NUCLEOTIDE SEQUENCE</scope>
    <source>
        <strain evidence="8">female</strain>
    </source>
</reference>
<dbReference type="InterPro" id="IPR043504">
    <property type="entry name" value="Peptidase_S1_PA_chymotrypsin"/>
</dbReference>
<dbReference type="PROSITE" id="PS00134">
    <property type="entry name" value="TRYPSIN_HIS"/>
    <property type="match status" value="1"/>
</dbReference>
<evidence type="ECO:0000259" key="6">
    <source>
        <dbReference type="PROSITE" id="PS50240"/>
    </source>
</evidence>